<dbReference type="RefSeq" id="WP_122115004.1">
    <property type="nucleotide sequence ID" value="NZ_JAQFBS010000015.1"/>
</dbReference>
<name>A0A395YX29_PARDI</name>
<protein>
    <submittedName>
        <fullName evidence="1">Uncharacterized protein</fullName>
    </submittedName>
</protein>
<evidence type="ECO:0000313" key="2">
    <source>
        <dbReference type="Proteomes" id="UP000284660"/>
    </source>
</evidence>
<dbReference type="EMBL" id="QSJN01000011">
    <property type="protein sequence ID" value="RHD72474.1"/>
    <property type="molecule type" value="Genomic_DNA"/>
</dbReference>
<evidence type="ECO:0000313" key="1">
    <source>
        <dbReference type="EMBL" id="RHD72474.1"/>
    </source>
</evidence>
<reference evidence="1 2" key="1">
    <citation type="submission" date="2018-08" db="EMBL/GenBank/DDBJ databases">
        <title>A genome reference for cultivated species of the human gut microbiota.</title>
        <authorList>
            <person name="Zou Y."/>
            <person name="Xue W."/>
            <person name="Luo G."/>
        </authorList>
    </citation>
    <scope>NUCLEOTIDE SEQUENCE [LARGE SCALE GENOMIC DNA]</scope>
    <source>
        <strain evidence="1 2">AM30-4</strain>
    </source>
</reference>
<sequence>MVTKVRFMYFLLMYIMLIFSSCGDDGNEDWENGDKNTSQTEFKLSPPDWLIGTWKNGDGLGMLTFQCTKDNVIYGLDGASMSFVKHAQESAAFYNQSNPPLGDVKLYEELRGNNNYKVVLSITQMGVENKIFVEISKISSTEIYINTEEYNSQTKFTKVR</sequence>
<proteinExistence type="predicted"/>
<dbReference type="Proteomes" id="UP000284660">
    <property type="component" value="Unassembled WGS sequence"/>
</dbReference>
<accession>A0A395YX29</accession>
<dbReference type="PROSITE" id="PS51257">
    <property type="entry name" value="PROKAR_LIPOPROTEIN"/>
    <property type="match status" value="1"/>
</dbReference>
<organism evidence="1 2">
    <name type="scientific">Parabacteroides distasonis</name>
    <dbReference type="NCBI Taxonomy" id="823"/>
    <lineage>
        <taxon>Bacteria</taxon>
        <taxon>Pseudomonadati</taxon>
        <taxon>Bacteroidota</taxon>
        <taxon>Bacteroidia</taxon>
        <taxon>Bacteroidales</taxon>
        <taxon>Tannerellaceae</taxon>
        <taxon>Parabacteroides</taxon>
    </lineage>
</organism>
<gene>
    <name evidence="1" type="ORF">DW782_16605</name>
</gene>
<dbReference type="AlphaFoldDB" id="A0A395YX29"/>
<comment type="caution">
    <text evidence="1">The sequence shown here is derived from an EMBL/GenBank/DDBJ whole genome shotgun (WGS) entry which is preliminary data.</text>
</comment>